<evidence type="ECO:0000256" key="1">
    <source>
        <dbReference type="ARBA" id="ARBA00010285"/>
    </source>
</evidence>
<dbReference type="Proteomes" id="UP000185860">
    <property type="component" value="Unassembled WGS sequence"/>
</dbReference>
<dbReference type="EMBL" id="MRCE01000006">
    <property type="protein sequence ID" value="OKH39110.1"/>
    <property type="molecule type" value="Genomic_DNA"/>
</dbReference>
<reference evidence="4 5" key="1">
    <citation type="submission" date="2016-11" db="EMBL/GenBank/DDBJ databases">
        <title>Draft Genome Sequences of Nine Cyanobacterial Strains from Diverse Habitats.</title>
        <authorList>
            <person name="Zhu T."/>
            <person name="Hou S."/>
            <person name="Lu X."/>
            <person name="Hess W.R."/>
        </authorList>
    </citation>
    <scope>NUCLEOTIDE SEQUENCE [LARGE SCALE GENOMIC DNA]</scope>
    <source>
        <strain evidence="4 5">IAM M-71</strain>
    </source>
</reference>
<dbReference type="OrthoDB" id="9797941at2"/>
<comment type="similarity">
    <text evidence="1">Belongs to the NifX/NifY family.</text>
</comment>
<comment type="caution">
    <text evidence="4">The sequence shown here is derived from an EMBL/GenBank/DDBJ whole genome shotgun (WGS) entry which is preliminary data.</text>
</comment>
<accession>A0A1U7IPC3</accession>
<dbReference type="SUPFAM" id="SSF53146">
    <property type="entry name" value="Nitrogenase accessory factor-like"/>
    <property type="match status" value="1"/>
</dbReference>
<dbReference type="PANTHER" id="PTHR33937:SF1">
    <property type="entry name" value="IRON-MOLIBDENUM COFACTOR PROCESSING PROTEIN"/>
    <property type="match status" value="1"/>
</dbReference>
<proteinExistence type="inferred from homology"/>
<evidence type="ECO:0000313" key="4">
    <source>
        <dbReference type="EMBL" id="OKH39110.1"/>
    </source>
</evidence>
<keyword evidence="2" id="KW-0535">Nitrogen fixation</keyword>
<dbReference type="InterPro" id="IPR003731">
    <property type="entry name" value="Di-Nase_FeMo-co_biosynth"/>
</dbReference>
<dbReference type="CDD" id="cd00853">
    <property type="entry name" value="NifX"/>
    <property type="match status" value="1"/>
</dbReference>
<dbReference type="AlphaFoldDB" id="A0A1U7IPC3"/>
<organism evidence="4 5">
    <name type="scientific">[Phormidium ambiguum] IAM M-71</name>
    <dbReference type="NCBI Taxonomy" id="454136"/>
    <lineage>
        <taxon>Bacteria</taxon>
        <taxon>Bacillati</taxon>
        <taxon>Cyanobacteriota</taxon>
        <taxon>Cyanophyceae</taxon>
        <taxon>Oscillatoriophycideae</taxon>
        <taxon>Aerosakkonematales</taxon>
        <taxon>Aerosakkonemataceae</taxon>
        <taxon>Floridanema</taxon>
    </lineage>
</organism>
<name>A0A1U7IPC3_9CYAN</name>
<sequence length="140" mass="15418">MKIAFATNDLIHINAHFGWAKKLAIYDVTANGFEFVETIEFSGDLKEDGNEDKLVPKIEALADCTIVYVSAIGGSAAARLIRKKVTPIKAKDEDEEIVSVLNKLVQTLNGNPPPWLRKALQQSHGIDELEDTLETEKTPA</sequence>
<dbReference type="InterPro" id="IPR036105">
    <property type="entry name" value="DiNase_FeMo-co_biosyn_sf"/>
</dbReference>
<dbReference type="NCBIfam" id="TIGR02663">
    <property type="entry name" value="nifX"/>
    <property type="match status" value="1"/>
</dbReference>
<dbReference type="Pfam" id="PF02579">
    <property type="entry name" value="Nitro_FeMo-Co"/>
    <property type="match status" value="1"/>
</dbReference>
<evidence type="ECO:0000313" key="5">
    <source>
        <dbReference type="Proteomes" id="UP000185860"/>
    </source>
</evidence>
<dbReference type="RefSeq" id="WP_073592972.1">
    <property type="nucleotide sequence ID" value="NZ_MRCE01000006.1"/>
</dbReference>
<dbReference type="InterPro" id="IPR034169">
    <property type="entry name" value="NifX-like"/>
</dbReference>
<protein>
    <submittedName>
        <fullName evidence="4">Nitrogen fixation protein NifX</fullName>
    </submittedName>
</protein>
<dbReference type="Gene3D" id="3.30.420.130">
    <property type="entry name" value="Dinitrogenase iron-molybdenum cofactor biosynthesis domain"/>
    <property type="match status" value="1"/>
</dbReference>
<dbReference type="PANTHER" id="PTHR33937">
    <property type="entry name" value="IRON-MOLYBDENUM PROTEIN-RELATED-RELATED"/>
    <property type="match status" value="1"/>
</dbReference>
<evidence type="ECO:0000259" key="3">
    <source>
        <dbReference type="Pfam" id="PF02579"/>
    </source>
</evidence>
<dbReference type="InterPro" id="IPR051840">
    <property type="entry name" value="NifX/NifY_domain"/>
</dbReference>
<dbReference type="STRING" id="454136.NIES2119_08250"/>
<dbReference type="GO" id="GO:0009399">
    <property type="term" value="P:nitrogen fixation"/>
    <property type="evidence" value="ECO:0007669"/>
    <property type="project" value="InterPro"/>
</dbReference>
<evidence type="ECO:0000256" key="2">
    <source>
        <dbReference type="ARBA" id="ARBA00023231"/>
    </source>
</evidence>
<feature type="domain" description="Dinitrogenase iron-molybdenum cofactor biosynthesis" evidence="3">
    <location>
        <begin position="12"/>
        <end position="104"/>
    </location>
</feature>
<dbReference type="GO" id="GO:0051540">
    <property type="term" value="F:metal cluster binding"/>
    <property type="evidence" value="ECO:0007669"/>
    <property type="project" value="InterPro"/>
</dbReference>
<gene>
    <name evidence="4" type="ORF">NIES2119_08250</name>
</gene>
<dbReference type="InterPro" id="IPR013480">
    <property type="entry name" value="NifX"/>
</dbReference>